<evidence type="ECO:0008006" key="3">
    <source>
        <dbReference type="Google" id="ProtNLM"/>
    </source>
</evidence>
<dbReference type="Proteomes" id="UP000177026">
    <property type="component" value="Unassembled WGS sequence"/>
</dbReference>
<dbReference type="InterPro" id="IPR030807">
    <property type="entry name" value="Methyltran_NanM"/>
</dbReference>
<comment type="caution">
    <text evidence="1">The sequence shown here is derived from an EMBL/GenBank/DDBJ whole genome shotgun (WGS) entry which is preliminary data.</text>
</comment>
<dbReference type="Gene3D" id="3.40.50.150">
    <property type="entry name" value="Vaccinia Virus protein VP39"/>
    <property type="match status" value="1"/>
</dbReference>
<dbReference type="InterPro" id="IPR029063">
    <property type="entry name" value="SAM-dependent_MTases_sf"/>
</dbReference>
<dbReference type="EMBL" id="MFZI01000079">
    <property type="protein sequence ID" value="OGK17796.1"/>
    <property type="molecule type" value="Genomic_DNA"/>
</dbReference>
<gene>
    <name evidence="1" type="ORF">A2866_05540</name>
</gene>
<organism evidence="1 2">
    <name type="scientific">Candidatus Roizmanbacteria bacterium RIFCSPHIGHO2_01_FULL_39_8</name>
    <dbReference type="NCBI Taxonomy" id="1802033"/>
    <lineage>
        <taxon>Bacteria</taxon>
        <taxon>Candidatus Roizmaniibacteriota</taxon>
    </lineage>
</organism>
<sequence>MKKKLKTNVFLKRIEEMFFHLAKGKGETQPSKFWLNLNSLHMKELIEEGGYQNFKQTLVRKYFANTPFFFMNRQTLFLILNVNPLVTVSTLLRSILNGKHKNFTLVDSWSFSFLSLMVWEFAKKYDHKNLLDKLEEPLFGNPPRIYLDNKLISQDTGNSVLEYYSIMDSVGKNRKIKVIAELGAGSGRNAFVFISVLPGVKYIIIDIPPALAISERYLSDVFPNKKIFRFRTFKKFSEVKNDFEKSDILFFLSSQIELLPKNIADLFINISSLHEMRMSQVKFYFKQIVRLTKKNGLFYFKQWKEAYVDHENIYIRTKDYPITNAWEKIYIREAKIQVKFFEALLKRK</sequence>
<dbReference type="CDD" id="cd02440">
    <property type="entry name" value="AdoMet_MTases"/>
    <property type="match status" value="1"/>
</dbReference>
<dbReference type="NCBIfam" id="TIGR04371">
    <property type="entry name" value="methyltran_NanM"/>
    <property type="match status" value="1"/>
</dbReference>
<name>A0A1F7GG69_9BACT</name>
<dbReference type="AlphaFoldDB" id="A0A1F7GG69"/>
<evidence type="ECO:0000313" key="1">
    <source>
        <dbReference type="EMBL" id="OGK17796.1"/>
    </source>
</evidence>
<reference evidence="1 2" key="1">
    <citation type="journal article" date="2016" name="Nat. Commun.">
        <title>Thousands of microbial genomes shed light on interconnected biogeochemical processes in an aquifer system.</title>
        <authorList>
            <person name="Anantharaman K."/>
            <person name="Brown C.T."/>
            <person name="Hug L.A."/>
            <person name="Sharon I."/>
            <person name="Castelle C.J."/>
            <person name="Probst A.J."/>
            <person name="Thomas B.C."/>
            <person name="Singh A."/>
            <person name="Wilkins M.J."/>
            <person name="Karaoz U."/>
            <person name="Brodie E.L."/>
            <person name="Williams K.H."/>
            <person name="Hubbard S.S."/>
            <person name="Banfield J.F."/>
        </authorList>
    </citation>
    <scope>NUCLEOTIDE SEQUENCE [LARGE SCALE GENOMIC DNA]</scope>
</reference>
<evidence type="ECO:0000313" key="2">
    <source>
        <dbReference type="Proteomes" id="UP000177026"/>
    </source>
</evidence>
<accession>A0A1F7GG69</accession>
<protein>
    <recommendedName>
        <fullName evidence="3">Sugar O-methyltransferase</fullName>
    </recommendedName>
</protein>
<dbReference type="SUPFAM" id="SSF53335">
    <property type="entry name" value="S-adenosyl-L-methionine-dependent methyltransferases"/>
    <property type="match status" value="1"/>
</dbReference>
<proteinExistence type="predicted"/>